<evidence type="ECO:0000313" key="2">
    <source>
        <dbReference type="EMBL" id="SDC61068.1"/>
    </source>
</evidence>
<dbReference type="SMART" id="SM00849">
    <property type="entry name" value="Lactamase_B"/>
    <property type="match status" value="1"/>
</dbReference>
<evidence type="ECO:0000313" key="3">
    <source>
        <dbReference type="Proteomes" id="UP000198943"/>
    </source>
</evidence>
<reference evidence="3" key="1">
    <citation type="submission" date="2016-10" db="EMBL/GenBank/DDBJ databases">
        <authorList>
            <person name="Varghese N."/>
            <person name="Submissions S."/>
        </authorList>
    </citation>
    <scope>NUCLEOTIDE SEQUENCE [LARGE SCALE GENOMIC DNA]</scope>
    <source>
        <strain evidence="3">DSM 11005</strain>
    </source>
</reference>
<dbReference type="InterPro" id="IPR001279">
    <property type="entry name" value="Metallo-B-lactamas"/>
</dbReference>
<evidence type="ECO:0000259" key="1">
    <source>
        <dbReference type="SMART" id="SM00849"/>
    </source>
</evidence>
<dbReference type="AlphaFoldDB" id="A0A1G6MZP6"/>
<dbReference type="GO" id="GO:0016740">
    <property type="term" value="F:transferase activity"/>
    <property type="evidence" value="ECO:0007669"/>
    <property type="project" value="TreeGrafter"/>
</dbReference>
<dbReference type="InterPro" id="IPR052926">
    <property type="entry name" value="Metallo-beta-lactamase_dom"/>
</dbReference>
<dbReference type="Gene3D" id="3.60.15.10">
    <property type="entry name" value="Ribonuclease Z/Hydroxyacylglutathione hydrolase-like"/>
    <property type="match status" value="1"/>
</dbReference>
<protein>
    <submittedName>
        <fullName evidence="2">7,8-dihydropterin-6-yl-methyl-4-(Beta-D-ribofuranosyl)aminobenzene 5'-phosphate synthase</fullName>
    </submittedName>
</protein>
<gene>
    <name evidence="2" type="ORF">SAMN04487864_11159</name>
</gene>
<dbReference type="CDD" id="cd07713">
    <property type="entry name" value="DHPS-like_MBL-fold"/>
    <property type="match status" value="1"/>
</dbReference>
<name>A0A1G6MZP6_9FIRM</name>
<dbReference type="PANTHER" id="PTHR13754:SF13">
    <property type="entry name" value="METALLO-BETA-LACTAMASE SUPERFAMILY PROTEIN (AFU_ORTHOLOGUE AFUA_3G07630)"/>
    <property type="match status" value="1"/>
</dbReference>
<dbReference type="InterPro" id="IPR041712">
    <property type="entry name" value="DHPS-like_MBL-fold"/>
</dbReference>
<organism evidence="2 3">
    <name type="scientific">Succiniclasticum ruminis</name>
    <dbReference type="NCBI Taxonomy" id="40841"/>
    <lineage>
        <taxon>Bacteria</taxon>
        <taxon>Bacillati</taxon>
        <taxon>Bacillota</taxon>
        <taxon>Negativicutes</taxon>
        <taxon>Acidaminococcales</taxon>
        <taxon>Acidaminococcaceae</taxon>
        <taxon>Succiniclasticum</taxon>
    </lineage>
</organism>
<feature type="domain" description="Metallo-beta-lactamase" evidence="1">
    <location>
        <begin position="20"/>
        <end position="234"/>
    </location>
</feature>
<dbReference type="InterPro" id="IPR036866">
    <property type="entry name" value="RibonucZ/Hydroxyglut_hydro"/>
</dbReference>
<dbReference type="OrthoDB" id="9803916at2"/>
<dbReference type="Pfam" id="PF00753">
    <property type="entry name" value="Lactamase_B"/>
    <property type="match status" value="1"/>
</dbReference>
<keyword evidence="3" id="KW-1185">Reference proteome</keyword>
<sequence>MKVTTLMENTACAERYAAEHGLSLFIETKKINILFDSGSSEAFADNAEKLGVDLGTADIAILSHGHYDHSGGLLRFLQCNKKAPVYVQKDAFEEHFNIEGKDIGVDPALRNSDRIVLTDGTRQLAEGVTLFTCNGEKRIRPLETNGMTVKRDGVLLPEDFRHEQYLLVEEDGRRYLFSGCSHKGIINITNWFRPDVLFGGFHFMGVSLDEAGQAFLSEAADTLCGFDTVYYTGHCTGVAQYEFLKQKMGDRLHYISSGSVVEV</sequence>
<dbReference type="EMBL" id="FMYW01000011">
    <property type="protein sequence ID" value="SDC61068.1"/>
    <property type="molecule type" value="Genomic_DNA"/>
</dbReference>
<dbReference type="PANTHER" id="PTHR13754">
    <property type="entry name" value="METALLO-BETA-LACTAMASE SUPERFAMILY PROTEIN"/>
    <property type="match status" value="1"/>
</dbReference>
<dbReference type="RefSeq" id="WP_093730779.1">
    <property type="nucleotide sequence ID" value="NZ_FMYW01000011.1"/>
</dbReference>
<proteinExistence type="predicted"/>
<dbReference type="SUPFAM" id="SSF56281">
    <property type="entry name" value="Metallo-hydrolase/oxidoreductase"/>
    <property type="match status" value="1"/>
</dbReference>
<accession>A0A1G6MZP6</accession>
<dbReference type="Proteomes" id="UP000198943">
    <property type="component" value="Unassembled WGS sequence"/>
</dbReference>